<accession>A0AAN6YGS6</accession>
<feature type="compositionally biased region" description="Low complexity" evidence="3">
    <location>
        <begin position="362"/>
        <end position="374"/>
    </location>
</feature>
<dbReference type="Gene3D" id="3.90.1200.10">
    <property type="match status" value="1"/>
</dbReference>
<keyword evidence="4" id="KW-0808">Transferase</keyword>
<evidence type="ECO:0000256" key="2">
    <source>
        <dbReference type="ARBA" id="ARBA00048655"/>
    </source>
</evidence>
<reference evidence="4" key="1">
    <citation type="journal article" date="2023" name="Mol. Phylogenet. Evol.">
        <title>Genome-scale phylogeny and comparative genomics of the fungal order Sordariales.</title>
        <authorList>
            <person name="Hensen N."/>
            <person name="Bonometti L."/>
            <person name="Westerberg I."/>
            <person name="Brannstrom I.O."/>
            <person name="Guillou S."/>
            <person name="Cros-Aarteil S."/>
            <person name="Calhoun S."/>
            <person name="Haridas S."/>
            <person name="Kuo A."/>
            <person name="Mondo S."/>
            <person name="Pangilinan J."/>
            <person name="Riley R."/>
            <person name="LaButti K."/>
            <person name="Andreopoulos B."/>
            <person name="Lipzen A."/>
            <person name="Chen C."/>
            <person name="Yan M."/>
            <person name="Daum C."/>
            <person name="Ng V."/>
            <person name="Clum A."/>
            <person name="Steindorff A."/>
            <person name="Ohm R.A."/>
            <person name="Martin F."/>
            <person name="Silar P."/>
            <person name="Natvig D.O."/>
            <person name="Lalanne C."/>
            <person name="Gautier V."/>
            <person name="Ament-Velasquez S.L."/>
            <person name="Kruys A."/>
            <person name="Hutchinson M.I."/>
            <person name="Powell A.J."/>
            <person name="Barry K."/>
            <person name="Miller A.N."/>
            <person name="Grigoriev I.V."/>
            <person name="Debuchy R."/>
            <person name="Gladieux P."/>
            <person name="Hiltunen Thoren M."/>
            <person name="Johannesson H."/>
        </authorList>
    </citation>
    <scope>NUCLEOTIDE SEQUENCE</scope>
    <source>
        <strain evidence="4">PSN293</strain>
    </source>
</reference>
<sequence>MAPYVAGVDPIGDDVELDEGVMEALPAGCRVLKTAKGGESLWVETLRIAVELADGTEQVFFKKGAPGPVGFNMMKGAFESENALYSFIPEYVPEPVAYGSYRSRPDMHFYMAEYVEMDDVQPDPRTWAKVFSTLHKRSMGKSPEGKFGFHMDTHLANIPQDNTWNSSWEKFWAQIFRSLCEKEEAACGPDDDLTRVKKAFLEIVVPRYLRPLESDGRVIYPTLLHNDGWPGNIKPRIDSPETLCLFDSCAVWGHSEADIRVTRPNTWNLEVAGEIYRDTMGVSEPKGDLNARIEVYATLGLVLRSAMYPEEPARRLLFIEQMEKLVDLTMTSGAMRGLPAPSTAQSVSAQNIQHDVDEASKTTTTTTTTTTVSP</sequence>
<organism evidence="4 5">
    <name type="scientific">Rhypophila decipiens</name>
    <dbReference type="NCBI Taxonomy" id="261697"/>
    <lineage>
        <taxon>Eukaryota</taxon>
        <taxon>Fungi</taxon>
        <taxon>Dikarya</taxon>
        <taxon>Ascomycota</taxon>
        <taxon>Pezizomycotina</taxon>
        <taxon>Sordariomycetes</taxon>
        <taxon>Sordariomycetidae</taxon>
        <taxon>Sordariales</taxon>
        <taxon>Naviculisporaceae</taxon>
        <taxon>Rhypophila</taxon>
    </lineage>
</organism>
<reference evidence="4" key="2">
    <citation type="submission" date="2023-05" db="EMBL/GenBank/DDBJ databases">
        <authorList>
            <consortium name="Lawrence Berkeley National Laboratory"/>
            <person name="Steindorff A."/>
            <person name="Hensen N."/>
            <person name="Bonometti L."/>
            <person name="Westerberg I."/>
            <person name="Brannstrom I.O."/>
            <person name="Guillou S."/>
            <person name="Cros-Aarteil S."/>
            <person name="Calhoun S."/>
            <person name="Haridas S."/>
            <person name="Kuo A."/>
            <person name="Mondo S."/>
            <person name="Pangilinan J."/>
            <person name="Riley R."/>
            <person name="Labutti K."/>
            <person name="Andreopoulos B."/>
            <person name="Lipzen A."/>
            <person name="Chen C."/>
            <person name="Yanf M."/>
            <person name="Daum C."/>
            <person name="Ng V."/>
            <person name="Clum A."/>
            <person name="Ohm R."/>
            <person name="Martin F."/>
            <person name="Silar P."/>
            <person name="Natvig D."/>
            <person name="Lalanne C."/>
            <person name="Gautier V."/>
            <person name="Ament-Velasquez S.L."/>
            <person name="Kruys A."/>
            <person name="Hutchinson M.I."/>
            <person name="Powell A.J."/>
            <person name="Barry K."/>
            <person name="Miller A.N."/>
            <person name="Grigoriev I.V."/>
            <person name="Debuchy R."/>
            <person name="Gladieux P."/>
            <person name="Thoren M.H."/>
            <person name="Johannesson H."/>
        </authorList>
    </citation>
    <scope>NUCLEOTIDE SEQUENCE</scope>
    <source>
        <strain evidence="4">PSN293</strain>
    </source>
</reference>
<keyword evidence="5" id="KW-1185">Reference proteome</keyword>
<keyword evidence="4" id="KW-0418">Kinase</keyword>
<protein>
    <recommendedName>
        <fullName evidence="1">protein-ribulosamine 3-kinase</fullName>
        <ecNumber evidence="1">2.7.1.172</ecNumber>
    </recommendedName>
</protein>
<comment type="caution">
    <text evidence="4">The sequence shown here is derived from an EMBL/GenBank/DDBJ whole genome shotgun (WGS) entry which is preliminary data.</text>
</comment>
<dbReference type="AlphaFoldDB" id="A0AAN6YGS6"/>
<dbReference type="Proteomes" id="UP001301769">
    <property type="component" value="Unassembled WGS sequence"/>
</dbReference>
<dbReference type="EC" id="2.7.1.172" evidence="1"/>
<evidence type="ECO:0000313" key="4">
    <source>
        <dbReference type="EMBL" id="KAK4218310.1"/>
    </source>
</evidence>
<dbReference type="SUPFAM" id="SSF56112">
    <property type="entry name" value="Protein kinase-like (PK-like)"/>
    <property type="match status" value="1"/>
</dbReference>
<dbReference type="PANTHER" id="PTHR12149">
    <property type="entry name" value="FRUCTOSAMINE 3 KINASE-RELATED PROTEIN"/>
    <property type="match status" value="1"/>
</dbReference>
<dbReference type="GO" id="GO:0102193">
    <property type="term" value="F:protein-ribulosamine 3-kinase activity"/>
    <property type="evidence" value="ECO:0007669"/>
    <property type="project" value="UniProtKB-EC"/>
</dbReference>
<comment type="catalytic activity">
    <reaction evidence="2">
        <text>N(6)-D-ribulosyl-L-lysyl-[protein] + ATP = N(6)-(3-O-phospho-D-ribulosyl)-L-lysyl-[protein] + ADP + H(+)</text>
        <dbReference type="Rhea" id="RHEA:48432"/>
        <dbReference type="Rhea" id="RHEA-COMP:12103"/>
        <dbReference type="Rhea" id="RHEA-COMP:12104"/>
        <dbReference type="ChEBI" id="CHEBI:15378"/>
        <dbReference type="ChEBI" id="CHEBI:30616"/>
        <dbReference type="ChEBI" id="CHEBI:90418"/>
        <dbReference type="ChEBI" id="CHEBI:90420"/>
        <dbReference type="ChEBI" id="CHEBI:456216"/>
        <dbReference type="EC" id="2.7.1.172"/>
    </reaction>
    <physiologicalReaction direction="left-to-right" evidence="2">
        <dbReference type="Rhea" id="RHEA:48433"/>
    </physiologicalReaction>
</comment>
<evidence type="ECO:0000256" key="1">
    <source>
        <dbReference type="ARBA" id="ARBA00011961"/>
    </source>
</evidence>
<dbReference type="InterPro" id="IPR016477">
    <property type="entry name" value="Fructo-/Ketosamine-3-kinase"/>
</dbReference>
<feature type="compositionally biased region" description="Polar residues" evidence="3">
    <location>
        <begin position="342"/>
        <end position="353"/>
    </location>
</feature>
<name>A0AAN6YGS6_9PEZI</name>
<evidence type="ECO:0000313" key="5">
    <source>
        <dbReference type="Proteomes" id="UP001301769"/>
    </source>
</evidence>
<feature type="region of interest" description="Disordered" evidence="3">
    <location>
        <begin position="337"/>
        <end position="374"/>
    </location>
</feature>
<dbReference type="GO" id="GO:0016301">
    <property type="term" value="F:kinase activity"/>
    <property type="evidence" value="ECO:0007669"/>
    <property type="project" value="UniProtKB-KW"/>
</dbReference>
<dbReference type="InterPro" id="IPR011009">
    <property type="entry name" value="Kinase-like_dom_sf"/>
</dbReference>
<proteinExistence type="predicted"/>
<gene>
    <name evidence="4" type="ORF">QBC37DRAFT_334168</name>
</gene>
<dbReference type="PANTHER" id="PTHR12149:SF8">
    <property type="entry name" value="PROTEIN-RIBULOSAMINE 3-KINASE"/>
    <property type="match status" value="1"/>
</dbReference>
<evidence type="ECO:0000256" key="3">
    <source>
        <dbReference type="SAM" id="MobiDB-lite"/>
    </source>
</evidence>
<dbReference type="EMBL" id="MU858054">
    <property type="protein sequence ID" value="KAK4218310.1"/>
    <property type="molecule type" value="Genomic_DNA"/>
</dbReference>
<dbReference type="Pfam" id="PF03881">
    <property type="entry name" value="Fructosamin_kin"/>
    <property type="match status" value="1"/>
</dbReference>